<dbReference type="Proteomes" id="UP000035642">
    <property type="component" value="Unassembled WGS sequence"/>
</dbReference>
<reference evidence="2" key="1">
    <citation type="submission" date="2012-09" db="EMBL/GenBank/DDBJ databases">
        <authorList>
            <person name="Martin A.A."/>
        </authorList>
    </citation>
    <scope>NUCLEOTIDE SEQUENCE</scope>
</reference>
<dbReference type="WBParaSite" id="ACAC_0000426701-mRNA-1">
    <property type="protein sequence ID" value="ACAC_0000426701-mRNA-1"/>
    <property type="gene ID" value="ACAC_0000426701"/>
</dbReference>
<protein>
    <submittedName>
        <fullName evidence="3">ASPIC/UnbV domain-containing protein</fullName>
    </submittedName>
</protein>
<name>A0A0K0D2H2_ANGCA</name>
<evidence type="ECO:0000256" key="1">
    <source>
        <dbReference type="SAM" id="MobiDB-lite"/>
    </source>
</evidence>
<dbReference type="AlphaFoldDB" id="A0A0K0D2H2"/>
<evidence type="ECO:0000313" key="2">
    <source>
        <dbReference type="Proteomes" id="UP000035642"/>
    </source>
</evidence>
<accession>A0A0K0D2H2</accession>
<reference evidence="3" key="2">
    <citation type="submission" date="2017-02" db="UniProtKB">
        <authorList>
            <consortium name="WormBaseParasite"/>
        </authorList>
    </citation>
    <scope>IDENTIFICATION</scope>
</reference>
<keyword evidence="2" id="KW-1185">Reference proteome</keyword>
<feature type="region of interest" description="Disordered" evidence="1">
    <location>
        <begin position="1"/>
        <end position="29"/>
    </location>
</feature>
<proteinExistence type="predicted"/>
<evidence type="ECO:0000313" key="3">
    <source>
        <dbReference type="WBParaSite" id="ACAC_0000426701-mRNA-1"/>
    </source>
</evidence>
<sequence>MMLPARGRSEPRVTIGTSLIGDSSEPGRQDSLSIRWPNHELVDIATVVNDFKIHIFDKTSLIVPCCKGHIEQCSYRRELRSSTKRTQPDVVREFRRRGAIQWLRITVASLKSDISCGLSFASLFEIPVAFDILLTRKHVDGHLFQPPLPAVALQGRSSTHRRTLATLLNCN</sequence>
<organism evidence="2 3">
    <name type="scientific">Angiostrongylus cantonensis</name>
    <name type="common">Rat lungworm</name>
    <dbReference type="NCBI Taxonomy" id="6313"/>
    <lineage>
        <taxon>Eukaryota</taxon>
        <taxon>Metazoa</taxon>
        <taxon>Ecdysozoa</taxon>
        <taxon>Nematoda</taxon>
        <taxon>Chromadorea</taxon>
        <taxon>Rhabditida</taxon>
        <taxon>Rhabditina</taxon>
        <taxon>Rhabditomorpha</taxon>
        <taxon>Strongyloidea</taxon>
        <taxon>Metastrongylidae</taxon>
        <taxon>Angiostrongylus</taxon>
    </lineage>
</organism>